<dbReference type="AlphaFoldDB" id="A0A5C8I873"/>
<comment type="caution">
    <text evidence="2">The sequence shown here is derived from an EMBL/GenBank/DDBJ whole genome shotgun (WGS) entry which is preliminary data.</text>
</comment>
<dbReference type="OrthoDB" id="4763195at2"/>
<protein>
    <recommendedName>
        <fullName evidence="4">DUF4352 domain-containing protein</fullName>
    </recommendedName>
</protein>
<dbReference type="RefSeq" id="WP_147049733.1">
    <property type="nucleotide sequence ID" value="NZ_BKAH01000003.1"/>
</dbReference>
<accession>A0A5C8I873</accession>
<dbReference type="Gene3D" id="2.60.40.1240">
    <property type="match status" value="1"/>
</dbReference>
<evidence type="ECO:0008006" key="4">
    <source>
        <dbReference type="Google" id="ProtNLM"/>
    </source>
</evidence>
<reference evidence="2 3" key="1">
    <citation type="submission" date="2019-08" db="EMBL/GenBank/DDBJ databases">
        <authorList>
            <person name="Dong K."/>
        </authorList>
    </citation>
    <scope>NUCLEOTIDE SEQUENCE [LARGE SCALE GENOMIC DNA]</scope>
    <source>
        <strain evidence="2 3">K-1</strain>
    </source>
</reference>
<keyword evidence="3" id="KW-1185">Reference proteome</keyword>
<keyword evidence="1" id="KW-0732">Signal</keyword>
<evidence type="ECO:0000256" key="1">
    <source>
        <dbReference type="ARBA" id="ARBA00022729"/>
    </source>
</evidence>
<dbReference type="EMBL" id="VRSX01000001">
    <property type="protein sequence ID" value="TXK14890.1"/>
    <property type="molecule type" value="Genomic_DNA"/>
</dbReference>
<organism evidence="2 3">
    <name type="scientific">Microbacterium saccharophilum</name>
    <dbReference type="NCBI Taxonomy" id="1213358"/>
    <lineage>
        <taxon>Bacteria</taxon>
        <taxon>Bacillati</taxon>
        <taxon>Actinomycetota</taxon>
        <taxon>Actinomycetes</taxon>
        <taxon>Micrococcales</taxon>
        <taxon>Microbacteriaceae</taxon>
        <taxon>Microbacterium</taxon>
    </lineage>
</organism>
<name>A0A5C8I873_9MICO</name>
<dbReference type="InterPro" id="IPR029050">
    <property type="entry name" value="Immunoprotect_excell_Ig-like"/>
</dbReference>
<dbReference type="Proteomes" id="UP000321949">
    <property type="component" value="Unassembled WGS sequence"/>
</dbReference>
<sequence length="180" mass="19325">MKRWLSWTLGVVFVVGAWLVALATPPEDAREAPFTVTASVGEEATGRDIVATVEGLRRADTVTDGAWSAEGNWLVVDLSISSRVSPRTLAHATLQIGDRTFAATERADGSLYQQGLTAGVPRSGSIAFELPADLEAETAVLRLATLSDVRLDSVVEVAVPLSEIERSGEAELRPREWARP</sequence>
<evidence type="ECO:0000313" key="3">
    <source>
        <dbReference type="Proteomes" id="UP000321949"/>
    </source>
</evidence>
<proteinExistence type="predicted"/>
<evidence type="ECO:0000313" key="2">
    <source>
        <dbReference type="EMBL" id="TXK14890.1"/>
    </source>
</evidence>
<gene>
    <name evidence="2" type="ORF">FVP74_00205</name>
</gene>